<feature type="compositionally biased region" description="Low complexity" evidence="1">
    <location>
        <begin position="394"/>
        <end position="406"/>
    </location>
</feature>
<dbReference type="EMBL" id="CH940653">
    <property type="protein sequence ID" value="KRF80779.1"/>
    <property type="molecule type" value="Genomic_DNA"/>
</dbReference>
<feature type="region of interest" description="Disordered" evidence="1">
    <location>
        <begin position="131"/>
        <end position="181"/>
    </location>
</feature>
<protein>
    <submittedName>
        <fullName evidence="2">Uncharacterized protein, isoform B</fullName>
    </submittedName>
</protein>
<sequence length="542" mass="60185">MSLQDESFPADDLFDKLNATAASQGTSLSYQRQYALDLDDPDNLERHPSPFLNSDCSEKTCASDPVGLEHDHNQPKHENAASSKGHHADRHIQLGSGRSSKAVSYQDIHSAYTKRRYKHVTSKVSKYIADINDQEKQRRTTAGTFQRHRSMPESLTPRGGAEDQQKLDESLTNSSGTDQHMRDESYERLINEKESLQWQNKMLEKQLYERIDANILLRNNFELIRTELTDCKDKLKRQTALVVNGAGHAFGAGGHSVRFQNYCHALHNVRVTKATQTDLPVITGHMSNLSDLSDMPAIAANATPHPNANLHDLTYDSSAGSIEIPLLSVPPAIRQPKLTKSLKKSDHIKPLSLNFSNDSADVDTHGHAVDFSITAGEDVNGNLQATSSNRATTNNSGSSHPSSNDSAIDIEGHELRSPQPKFGHQAINFAPMLNWSQREGIICFEKTSNRVMELVPLNTHEPDNGNTNTNNSSSSISQFSMQQYRTYAHIGQRKRSLAARMLRLFGPCARCDDPNQMDASNATYTVGIPLLPNDSTRSHNLR</sequence>
<feature type="compositionally biased region" description="Polar residues" evidence="1">
    <location>
        <begin position="381"/>
        <end position="393"/>
    </location>
</feature>
<accession>A0A0Q9WIR2</accession>
<evidence type="ECO:0000313" key="2">
    <source>
        <dbReference type="EMBL" id="KRF80779.1"/>
    </source>
</evidence>
<reference evidence="2 3" key="1">
    <citation type="journal article" date="2007" name="Nature">
        <title>Evolution of genes and genomes on the Drosophila phylogeny.</title>
        <authorList>
            <consortium name="Drosophila 12 Genomes Consortium"/>
            <person name="Clark A.G."/>
            <person name="Eisen M.B."/>
            <person name="Smith D.R."/>
            <person name="Bergman C.M."/>
            <person name="Oliver B."/>
            <person name="Markow T.A."/>
            <person name="Kaufman T.C."/>
            <person name="Kellis M."/>
            <person name="Gelbart W."/>
            <person name="Iyer V.N."/>
            <person name="Pollard D.A."/>
            <person name="Sackton T.B."/>
            <person name="Larracuente A.M."/>
            <person name="Singh N.D."/>
            <person name="Abad J.P."/>
            <person name="Abt D.N."/>
            <person name="Adryan B."/>
            <person name="Aguade M."/>
            <person name="Akashi H."/>
            <person name="Anderson W.W."/>
            <person name="Aquadro C.F."/>
            <person name="Ardell D.H."/>
            <person name="Arguello R."/>
            <person name="Artieri C.G."/>
            <person name="Barbash D.A."/>
            <person name="Barker D."/>
            <person name="Barsanti P."/>
            <person name="Batterham P."/>
            <person name="Batzoglou S."/>
            <person name="Begun D."/>
            <person name="Bhutkar A."/>
            <person name="Blanco E."/>
            <person name="Bosak S.A."/>
            <person name="Bradley R.K."/>
            <person name="Brand A.D."/>
            <person name="Brent M.R."/>
            <person name="Brooks A.N."/>
            <person name="Brown R.H."/>
            <person name="Butlin R.K."/>
            <person name="Caggese C."/>
            <person name="Calvi B.R."/>
            <person name="Bernardo de Carvalho A."/>
            <person name="Caspi A."/>
            <person name="Castrezana S."/>
            <person name="Celniker S.E."/>
            <person name="Chang J.L."/>
            <person name="Chapple C."/>
            <person name="Chatterji S."/>
            <person name="Chinwalla A."/>
            <person name="Civetta A."/>
            <person name="Clifton S.W."/>
            <person name="Comeron J.M."/>
            <person name="Costello J.C."/>
            <person name="Coyne J.A."/>
            <person name="Daub J."/>
            <person name="David R.G."/>
            <person name="Delcher A.L."/>
            <person name="Delehaunty K."/>
            <person name="Do C.B."/>
            <person name="Ebling H."/>
            <person name="Edwards K."/>
            <person name="Eickbush T."/>
            <person name="Evans J.D."/>
            <person name="Filipski A."/>
            <person name="Findeiss S."/>
            <person name="Freyhult E."/>
            <person name="Fulton L."/>
            <person name="Fulton R."/>
            <person name="Garcia A.C."/>
            <person name="Gardiner A."/>
            <person name="Garfield D.A."/>
            <person name="Garvin B.E."/>
            <person name="Gibson G."/>
            <person name="Gilbert D."/>
            <person name="Gnerre S."/>
            <person name="Godfrey J."/>
            <person name="Good R."/>
            <person name="Gotea V."/>
            <person name="Gravely B."/>
            <person name="Greenberg A.J."/>
            <person name="Griffiths-Jones S."/>
            <person name="Gross S."/>
            <person name="Guigo R."/>
            <person name="Gustafson E.A."/>
            <person name="Haerty W."/>
            <person name="Hahn M.W."/>
            <person name="Halligan D.L."/>
            <person name="Halpern A.L."/>
            <person name="Halter G.M."/>
            <person name="Han M.V."/>
            <person name="Heger A."/>
            <person name="Hillier L."/>
            <person name="Hinrichs A.S."/>
            <person name="Holmes I."/>
            <person name="Hoskins R.A."/>
            <person name="Hubisz M.J."/>
            <person name="Hultmark D."/>
            <person name="Huntley M.A."/>
            <person name="Jaffe D.B."/>
            <person name="Jagadeeshan S."/>
            <person name="Jeck W.R."/>
            <person name="Johnson J."/>
            <person name="Jones C.D."/>
            <person name="Jordan W.C."/>
            <person name="Karpen G.H."/>
            <person name="Kataoka E."/>
            <person name="Keightley P.D."/>
            <person name="Kheradpour P."/>
            <person name="Kirkness E.F."/>
            <person name="Koerich L.B."/>
            <person name="Kristiansen K."/>
            <person name="Kudrna D."/>
            <person name="Kulathinal R.J."/>
            <person name="Kumar S."/>
            <person name="Kwok R."/>
            <person name="Lander E."/>
            <person name="Langley C.H."/>
            <person name="Lapoint R."/>
            <person name="Lazzaro B.P."/>
            <person name="Lee S.J."/>
            <person name="Levesque L."/>
            <person name="Li R."/>
            <person name="Lin C.F."/>
            <person name="Lin M.F."/>
            <person name="Lindblad-Toh K."/>
            <person name="Llopart A."/>
            <person name="Long M."/>
            <person name="Low L."/>
            <person name="Lozovsky E."/>
            <person name="Lu J."/>
            <person name="Luo M."/>
            <person name="Machado C.A."/>
            <person name="Makalowski W."/>
            <person name="Marzo M."/>
            <person name="Matsuda M."/>
            <person name="Matzkin L."/>
            <person name="McAllister B."/>
            <person name="McBride C.S."/>
            <person name="McKernan B."/>
            <person name="McKernan K."/>
            <person name="Mendez-Lago M."/>
            <person name="Minx P."/>
            <person name="Mollenhauer M.U."/>
            <person name="Montooth K."/>
            <person name="Mount S.M."/>
            <person name="Mu X."/>
            <person name="Myers E."/>
            <person name="Negre B."/>
            <person name="Newfeld S."/>
            <person name="Nielsen R."/>
            <person name="Noor M.A."/>
            <person name="O'Grady P."/>
            <person name="Pachter L."/>
            <person name="Papaceit M."/>
            <person name="Parisi M.J."/>
            <person name="Parisi M."/>
            <person name="Parts L."/>
            <person name="Pedersen J.S."/>
            <person name="Pesole G."/>
            <person name="Phillippy A.M."/>
            <person name="Ponting C.P."/>
            <person name="Pop M."/>
            <person name="Porcelli D."/>
            <person name="Powell J.R."/>
            <person name="Prohaska S."/>
            <person name="Pruitt K."/>
            <person name="Puig M."/>
            <person name="Quesneville H."/>
            <person name="Ram K.R."/>
            <person name="Rand D."/>
            <person name="Rasmussen M.D."/>
            <person name="Reed L.K."/>
            <person name="Reenan R."/>
            <person name="Reily A."/>
            <person name="Remington K.A."/>
            <person name="Rieger T.T."/>
            <person name="Ritchie M.G."/>
            <person name="Robin C."/>
            <person name="Rogers Y.H."/>
            <person name="Rohde C."/>
            <person name="Rozas J."/>
            <person name="Rubenfield M.J."/>
            <person name="Ruiz A."/>
            <person name="Russo S."/>
            <person name="Salzberg S.L."/>
            <person name="Sanchez-Gracia A."/>
            <person name="Saranga D.J."/>
            <person name="Sato H."/>
            <person name="Schaeffer S.W."/>
            <person name="Schatz M.C."/>
            <person name="Schlenke T."/>
            <person name="Schwartz R."/>
            <person name="Segarra C."/>
            <person name="Singh R.S."/>
            <person name="Sirot L."/>
            <person name="Sirota M."/>
            <person name="Sisneros N.B."/>
            <person name="Smith C.D."/>
            <person name="Smith T.F."/>
            <person name="Spieth J."/>
            <person name="Stage D.E."/>
            <person name="Stark A."/>
            <person name="Stephan W."/>
            <person name="Strausberg R.L."/>
            <person name="Strempel S."/>
            <person name="Sturgill D."/>
            <person name="Sutton G."/>
            <person name="Sutton G.G."/>
            <person name="Tao W."/>
            <person name="Teichmann S."/>
            <person name="Tobari Y.N."/>
            <person name="Tomimura Y."/>
            <person name="Tsolas J.M."/>
            <person name="Valente V.L."/>
            <person name="Venter E."/>
            <person name="Venter J.C."/>
            <person name="Vicario S."/>
            <person name="Vieira F.G."/>
            <person name="Vilella A.J."/>
            <person name="Villasante A."/>
            <person name="Walenz B."/>
            <person name="Wang J."/>
            <person name="Wasserman M."/>
            <person name="Watts T."/>
            <person name="Wilson D."/>
            <person name="Wilson R.K."/>
            <person name="Wing R.A."/>
            <person name="Wolfner M.F."/>
            <person name="Wong A."/>
            <person name="Wong G.K."/>
            <person name="Wu C.I."/>
            <person name="Wu G."/>
            <person name="Yamamoto D."/>
            <person name="Yang H.P."/>
            <person name="Yang S.P."/>
            <person name="Yorke J.A."/>
            <person name="Yoshida K."/>
            <person name="Zdobnov E."/>
            <person name="Zhang P."/>
            <person name="Zhang Y."/>
            <person name="Zimin A.V."/>
            <person name="Baldwin J."/>
            <person name="Abdouelleil A."/>
            <person name="Abdulkadir J."/>
            <person name="Abebe A."/>
            <person name="Abera B."/>
            <person name="Abreu J."/>
            <person name="Acer S.C."/>
            <person name="Aftuck L."/>
            <person name="Alexander A."/>
            <person name="An P."/>
            <person name="Anderson E."/>
            <person name="Anderson S."/>
            <person name="Arachi H."/>
            <person name="Azer M."/>
            <person name="Bachantsang P."/>
            <person name="Barry A."/>
            <person name="Bayul T."/>
            <person name="Berlin A."/>
            <person name="Bessette D."/>
            <person name="Bloom T."/>
            <person name="Blye J."/>
            <person name="Boguslavskiy L."/>
            <person name="Bonnet C."/>
            <person name="Boukhgalter B."/>
            <person name="Bourzgui I."/>
            <person name="Brown A."/>
            <person name="Cahill P."/>
            <person name="Channer S."/>
            <person name="Cheshatsang Y."/>
            <person name="Chuda L."/>
            <person name="Citroen M."/>
            <person name="Collymore A."/>
            <person name="Cooke P."/>
            <person name="Costello M."/>
            <person name="D'Aco K."/>
            <person name="Daza R."/>
            <person name="De Haan G."/>
            <person name="DeGray S."/>
            <person name="DeMaso C."/>
            <person name="Dhargay N."/>
            <person name="Dooley K."/>
            <person name="Dooley E."/>
            <person name="Doricent M."/>
            <person name="Dorje P."/>
            <person name="Dorjee K."/>
            <person name="Dupes A."/>
            <person name="Elong R."/>
            <person name="Falk J."/>
            <person name="Farina A."/>
            <person name="Faro S."/>
            <person name="Ferguson D."/>
            <person name="Fisher S."/>
            <person name="Foley C.D."/>
            <person name="Franke A."/>
            <person name="Friedrich D."/>
            <person name="Gadbois L."/>
            <person name="Gearin G."/>
            <person name="Gearin C.R."/>
            <person name="Giannoukos G."/>
            <person name="Goode T."/>
            <person name="Graham J."/>
            <person name="Grandbois E."/>
            <person name="Grewal S."/>
            <person name="Gyaltsen K."/>
            <person name="Hafez N."/>
            <person name="Hagos B."/>
            <person name="Hall J."/>
            <person name="Henson C."/>
            <person name="Hollinger A."/>
            <person name="Honan T."/>
            <person name="Huard M.D."/>
            <person name="Hughes L."/>
            <person name="Hurhula B."/>
            <person name="Husby M.E."/>
            <person name="Kamat A."/>
            <person name="Kanga B."/>
            <person name="Kashin S."/>
            <person name="Khazanovich D."/>
            <person name="Kisner P."/>
            <person name="Lance K."/>
            <person name="Lara M."/>
            <person name="Lee W."/>
            <person name="Lennon N."/>
            <person name="Letendre F."/>
            <person name="LeVine R."/>
            <person name="Lipovsky A."/>
            <person name="Liu X."/>
            <person name="Liu J."/>
            <person name="Liu S."/>
            <person name="Lokyitsang T."/>
            <person name="Lokyitsang Y."/>
            <person name="Lubonja R."/>
            <person name="Lui A."/>
            <person name="MacDonald P."/>
            <person name="Magnisalis V."/>
            <person name="Maru K."/>
            <person name="Matthews C."/>
            <person name="McCusker W."/>
            <person name="McDonough S."/>
            <person name="Mehta T."/>
            <person name="Meldrim J."/>
            <person name="Meneus L."/>
            <person name="Mihai O."/>
            <person name="Mihalev A."/>
            <person name="Mihova T."/>
            <person name="Mittelman R."/>
            <person name="Mlenga V."/>
            <person name="Montmayeur A."/>
            <person name="Mulrain L."/>
            <person name="Navidi A."/>
            <person name="Naylor J."/>
            <person name="Negash T."/>
            <person name="Nguyen T."/>
            <person name="Nguyen N."/>
            <person name="Nicol R."/>
            <person name="Norbu C."/>
            <person name="Norbu N."/>
            <person name="Novod N."/>
            <person name="O'Neill B."/>
            <person name="Osman S."/>
            <person name="Markiewicz E."/>
            <person name="Oyono O.L."/>
            <person name="Patti C."/>
            <person name="Phunkhang P."/>
            <person name="Pierre F."/>
            <person name="Priest M."/>
            <person name="Raghuraman S."/>
            <person name="Rege F."/>
            <person name="Reyes R."/>
            <person name="Rise C."/>
            <person name="Rogov P."/>
            <person name="Ross K."/>
            <person name="Ryan E."/>
            <person name="Settipalli S."/>
            <person name="Shea T."/>
            <person name="Sherpa N."/>
            <person name="Shi L."/>
            <person name="Shih D."/>
            <person name="Sparrow T."/>
            <person name="Spaulding J."/>
            <person name="Stalker J."/>
            <person name="Stange-Thomann N."/>
            <person name="Stavropoulos S."/>
            <person name="Stone C."/>
            <person name="Strader C."/>
            <person name="Tesfaye S."/>
            <person name="Thomson T."/>
            <person name="Thoulutsang Y."/>
            <person name="Thoulutsang D."/>
            <person name="Topham K."/>
            <person name="Topping I."/>
            <person name="Tsamla T."/>
            <person name="Vassiliev H."/>
            <person name="Vo A."/>
            <person name="Wangchuk T."/>
            <person name="Wangdi T."/>
            <person name="Weiand M."/>
            <person name="Wilkinson J."/>
            <person name="Wilson A."/>
            <person name="Yadav S."/>
            <person name="Young G."/>
            <person name="Yu Q."/>
            <person name="Zembek L."/>
            <person name="Zhong D."/>
            <person name="Zimmer A."/>
            <person name="Zwirko Z."/>
            <person name="Jaffe D.B."/>
            <person name="Alvarez P."/>
            <person name="Brockman W."/>
            <person name="Butler J."/>
            <person name="Chin C."/>
            <person name="Gnerre S."/>
            <person name="Grabherr M."/>
            <person name="Kleber M."/>
            <person name="Mauceli E."/>
            <person name="MacCallum I."/>
        </authorList>
    </citation>
    <scope>NUCLEOTIDE SEQUENCE [LARGE SCALE GENOMIC DNA]</scope>
    <source>
        <strain evidence="3">Tucson 15010-1051.87</strain>
    </source>
</reference>
<dbReference type="OrthoDB" id="8062421at2759"/>
<feature type="compositionally biased region" description="Basic and acidic residues" evidence="1">
    <location>
        <begin position="160"/>
        <end position="169"/>
    </location>
</feature>
<proteinExistence type="predicted"/>
<dbReference type="STRING" id="7244.A0A0Q9WIR2"/>
<dbReference type="Proteomes" id="UP000008792">
    <property type="component" value="Unassembled WGS sequence"/>
</dbReference>
<evidence type="ECO:0000313" key="3">
    <source>
        <dbReference type="Proteomes" id="UP000008792"/>
    </source>
</evidence>
<organism evidence="2 3">
    <name type="scientific">Drosophila virilis</name>
    <name type="common">Fruit fly</name>
    <dbReference type="NCBI Taxonomy" id="7244"/>
    <lineage>
        <taxon>Eukaryota</taxon>
        <taxon>Metazoa</taxon>
        <taxon>Ecdysozoa</taxon>
        <taxon>Arthropoda</taxon>
        <taxon>Hexapoda</taxon>
        <taxon>Insecta</taxon>
        <taxon>Pterygota</taxon>
        <taxon>Neoptera</taxon>
        <taxon>Endopterygota</taxon>
        <taxon>Diptera</taxon>
        <taxon>Brachycera</taxon>
        <taxon>Muscomorpha</taxon>
        <taxon>Ephydroidea</taxon>
        <taxon>Drosophilidae</taxon>
        <taxon>Drosophila</taxon>
    </lineage>
</organism>
<feature type="region of interest" description="Disordered" evidence="1">
    <location>
        <begin position="39"/>
        <end position="89"/>
    </location>
</feature>
<dbReference type="AlphaFoldDB" id="A0A0Q9WIR2"/>
<feature type="compositionally biased region" description="Basic and acidic residues" evidence="1">
    <location>
        <begin position="67"/>
        <end position="79"/>
    </location>
</feature>
<keyword evidence="3" id="KW-1185">Reference proteome</keyword>
<name>A0A0Q9WIR2_DROVI</name>
<evidence type="ECO:0000256" key="1">
    <source>
        <dbReference type="SAM" id="MobiDB-lite"/>
    </source>
</evidence>
<dbReference type="FunCoup" id="A0A0Q9WIR2">
    <property type="interactions" value="19"/>
</dbReference>
<feature type="region of interest" description="Disordered" evidence="1">
    <location>
        <begin position="380"/>
        <end position="408"/>
    </location>
</feature>
<dbReference type="InParanoid" id="A0A0Q9WIR2"/>
<gene>
    <name evidence="2" type="primary">Dvir\GJ16983</name>
    <name evidence="2" type="ORF">Dvir_GJ16983</name>
</gene>